<comment type="caution">
    <text evidence="1">The sequence shown here is derived from an EMBL/GenBank/DDBJ whole genome shotgun (WGS) entry which is preliminary data.</text>
</comment>
<protein>
    <submittedName>
        <fullName evidence="1">Uncharacterized protein</fullName>
    </submittedName>
</protein>
<name>A0ACB8YZ41_CICIN</name>
<reference evidence="1 2" key="2">
    <citation type="journal article" date="2022" name="Mol. Ecol. Resour.">
        <title>The genomes of chicory, endive, great burdock and yacon provide insights into Asteraceae paleo-polyploidization history and plant inulin production.</title>
        <authorList>
            <person name="Fan W."/>
            <person name="Wang S."/>
            <person name="Wang H."/>
            <person name="Wang A."/>
            <person name="Jiang F."/>
            <person name="Liu H."/>
            <person name="Zhao H."/>
            <person name="Xu D."/>
            <person name="Zhang Y."/>
        </authorList>
    </citation>
    <scope>NUCLEOTIDE SEQUENCE [LARGE SCALE GENOMIC DNA]</scope>
    <source>
        <strain evidence="2">cv. Punajuju</strain>
        <tissue evidence="1">Leaves</tissue>
    </source>
</reference>
<dbReference type="EMBL" id="CM042017">
    <property type="protein sequence ID" value="KAI3690578.1"/>
    <property type="molecule type" value="Genomic_DNA"/>
</dbReference>
<evidence type="ECO:0000313" key="2">
    <source>
        <dbReference type="Proteomes" id="UP001055811"/>
    </source>
</evidence>
<accession>A0ACB8YZ41</accession>
<reference evidence="2" key="1">
    <citation type="journal article" date="2022" name="Mol. Ecol. Resour.">
        <title>The genomes of chicory, endive, great burdock and yacon provide insights into Asteraceae palaeo-polyploidization history and plant inulin production.</title>
        <authorList>
            <person name="Fan W."/>
            <person name="Wang S."/>
            <person name="Wang H."/>
            <person name="Wang A."/>
            <person name="Jiang F."/>
            <person name="Liu H."/>
            <person name="Zhao H."/>
            <person name="Xu D."/>
            <person name="Zhang Y."/>
        </authorList>
    </citation>
    <scope>NUCLEOTIDE SEQUENCE [LARGE SCALE GENOMIC DNA]</scope>
    <source>
        <strain evidence="2">cv. Punajuju</strain>
    </source>
</reference>
<sequence length="1190" mass="132192">MEETELEEGEACFDDNDASIDPDVALSYIDQRLQNVLGHFQKDFEGGMSAEILGPKFGGYGSFLPSQKQVPIVHSHIKNPQKVQNSNKWCLENAPLNPPSRKDTSSLCVSKKETFLSKHETTTSNSANPSEQRSLKVRIKVGSDKSTRKNAAIYSGLGLSSPSSSMGNDLEENDDLATEFHGVINIPLDSPGTILRDMTSFIVPGNRLLSPLHESLLCLPKMERKEVSSQEKSEIVGMKVERVIESRDFEAKKDIKTESFDSKQCLANDLKVNLPSDSSLCKENRAAKKDVPLKKRETNKEWMKEHGSYEQKDVKHISSEEVKTKIKTKTKSKTKKISLDSNGSDRIKGKTVHAVCKSDPDVCKREAKVEKKVGLKSMTLEPHEVKVPNGVITKLPLERNSKLTGIQSGLMKDKKSAQKDIVKVRNSYKDILDTRVNDENTHRRELKIPTGNGPNHSVNDISMNGLPADVAVPLVAPVAPPDNWVGCDRCEKWRLLPAGMEPENLPDKWLCSMSTWLPGRNNCDISEDETTRAVQEMNLQLMSQNQNILQYNNGSGPISGIPSDSIRHSDITNLNVDSDSMQNRLKKSNSRPESTSHLSQKRKSLSETNQPIVEKNMVNKSNDIHVGRHAAKVNGNDVNESDLKPKKLKSKTGSDPKENSIDRKLDKHREKGSSGKNFEFAATSSSSKVSDSCRRVNLEERKGSPVGSVSSSPIKSLNLDNNLSPSVRTISRKSSKGTQIPRKLVAREDNIKGISVIDASQKFGGKVDLKHKEASKIMEDNANGKESLPKSREKDKKCSFQRVKVKGSNPLTELTEQESFPNKMRKVEVDVDRCRPSMNPEYSNDSSHKVSNDDKGIFGKKISKRRTSDIVGDEKLKLGELGSLEVKLNVKKDSKKVFLGDVSKKRDSNDIEQKVEGGNLNISCGTMKDLGVISFVKEYASSQTSMTAFKRAEESKDYADRIKISGFDYECNDAYFDSALKFLYAAFLLEASSIDFNKPKGVDPINVYSTSAKLSKNCAQEYEKQKEMAAATLAYKCMEVAYMRIVYCKSSFTKQDLQTSLQLVNQGESPSSSASDVDNLNNQATIDKTVLCKSVVHPGNILVARNQANFLRLLDFTSDVNLAMEASTNTQNSYKSATSIQQESSNKDIITSIKRVIEFSFQDVKEIIFLVQNAREAINRRTGSNLAAKL</sequence>
<proteinExistence type="predicted"/>
<keyword evidence="2" id="KW-1185">Reference proteome</keyword>
<dbReference type="Proteomes" id="UP001055811">
    <property type="component" value="Linkage Group LG09"/>
</dbReference>
<organism evidence="1 2">
    <name type="scientific">Cichorium intybus</name>
    <name type="common">Chicory</name>
    <dbReference type="NCBI Taxonomy" id="13427"/>
    <lineage>
        <taxon>Eukaryota</taxon>
        <taxon>Viridiplantae</taxon>
        <taxon>Streptophyta</taxon>
        <taxon>Embryophyta</taxon>
        <taxon>Tracheophyta</taxon>
        <taxon>Spermatophyta</taxon>
        <taxon>Magnoliopsida</taxon>
        <taxon>eudicotyledons</taxon>
        <taxon>Gunneridae</taxon>
        <taxon>Pentapetalae</taxon>
        <taxon>asterids</taxon>
        <taxon>campanulids</taxon>
        <taxon>Asterales</taxon>
        <taxon>Asteraceae</taxon>
        <taxon>Cichorioideae</taxon>
        <taxon>Cichorieae</taxon>
        <taxon>Cichoriinae</taxon>
        <taxon>Cichorium</taxon>
    </lineage>
</organism>
<evidence type="ECO:0000313" key="1">
    <source>
        <dbReference type="EMBL" id="KAI3690578.1"/>
    </source>
</evidence>
<gene>
    <name evidence="1" type="ORF">L2E82_48693</name>
</gene>